<evidence type="ECO:0000256" key="5">
    <source>
        <dbReference type="ARBA" id="ARBA00022835"/>
    </source>
</evidence>
<dbReference type="GO" id="GO:0000175">
    <property type="term" value="F:3'-5'-RNA exonuclease activity"/>
    <property type="evidence" value="ECO:0007669"/>
    <property type="project" value="InterPro"/>
</dbReference>
<dbReference type="GO" id="GO:0000166">
    <property type="term" value="F:nucleotide binding"/>
    <property type="evidence" value="ECO:0007669"/>
    <property type="project" value="InterPro"/>
</dbReference>
<dbReference type="GO" id="GO:0071044">
    <property type="term" value="P:histone mRNA catabolic process"/>
    <property type="evidence" value="ECO:0007669"/>
    <property type="project" value="TreeGrafter"/>
</dbReference>
<accession>A0A813YKW1</accession>
<evidence type="ECO:0000256" key="8">
    <source>
        <dbReference type="ARBA" id="ARBA00043957"/>
    </source>
</evidence>
<dbReference type="GO" id="GO:0071035">
    <property type="term" value="P:nuclear polyadenylation-dependent rRNA catabolic process"/>
    <property type="evidence" value="ECO:0007669"/>
    <property type="project" value="TreeGrafter"/>
</dbReference>
<dbReference type="InterPro" id="IPR012337">
    <property type="entry name" value="RNaseH-like_sf"/>
</dbReference>
<dbReference type="GO" id="GO:0000467">
    <property type="term" value="P:exonucleolytic trimming to generate mature 3'-end of 5.8S rRNA from tricistronic rRNA transcript (SSU-rRNA, 5.8S rRNA, LSU-rRNA)"/>
    <property type="evidence" value="ECO:0007669"/>
    <property type="project" value="InterPro"/>
</dbReference>
<keyword evidence="6" id="KW-0269">Exonuclease</keyword>
<dbReference type="FunFam" id="1.10.150.80:FF:000001">
    <property type="entry name" value="Putative exosome component 10"/>
    <property type="match status" value="1"/>
</dbReference>
<dbReference type="InterPro" id="IPR002121">
    <property type="entry name" value="HRDC_dom"/>
</dbReference>
<dbReference type="InterPro" id="IPR045092">
    <property type="entry name" value="Rrp6-like"/>
</dbReference>
<keyword evidence="2" id="KW-0698">rRNA processing</keyword>
<proteinExistence type="inferred from homology"/>
<dbReference type="EMBL" id="CAJNOR010002394">
    <property type="protein sequence ID" value="CAF1288156.1"/>
    <property type="molecule type" value="Genomic_DNA"/>
</dbReference>
<dbReference type="InterPro" id="IPR036397">
    <property type="entry name" value="RNaseH_sf"/>
</dbReference>
<evidence type="ECO:0000256" key="6">
    <source>
        <dbReference type="ARBA" id="ARBA00022839"/>
    </source>
</evidence>
<dbReference type="Pfam" id="PF08066">
    <property type="entry name" value="PMC2NT"/>
    <property type="match status" value="1"/>
</dbReference>
<dbReference type="GO" id="GO:0071038">
    <property type="term" value="P:TRAMP-dependent tRNA surveillance pathway"/>
    <property type="evidence" value="ECO:0007669"/>
    <property type="project" value="TreeGrafter"/>
</dbReference>
<dbReference type="OrthoDB" id="2250022at2759"/>
<dbReference type="InterPro" id="IPR044876">
    <property type="entry name" value="HRDC_dom_sf"/>
</dbReference>
<dbReference type="PANTHER" id="PTHR12124:SF47">
    <property type="entry name" value="EXOSOME COMPONENT 10"/>
    <property type="match status" value="1"/>
</dbReference>
<dbReference type="Gene3D" id="3.30.420.10">
    <property type="entry name" value="Ribonuclease H-like superfamily/Ribonuclease H"/>
    <property type="match status" value="1"/>
</dbReference>
<sequence length="548" mass="63529">MSATNSGKFLDLFNSVDEYKQTICTKVIDVIRTSNRLGVENFEQFMSIDSCQEKINRLSERILNRIYQIKSPIQPSNWNHLDVDEKLEQLVDINDTLFERIASALDEADGLTKSTVSSTMRQVLEKPQLKFKYKIDNAAEIPFVPKLRTKPNAITPLPAMMMQIDLEPGNLDLLQQHPELLDHPYFDEIEVFAPDETFLKRTEPQFPKSMDDTKYLFVDTSEKLKTMMDHIELQTELAIDLEHHSYRSYQGFTCLMQISSRTEDFLVDTLLLRDDLSILNNVFTNPKILKVFHGADWDIEWLQKDFGIYVVNMFDTHQAAKELQLPTLSLAYLLKTLCNIDASKQFQLADWRIRPLPSDYIRYAREDTHYLLYIYDHLRNQLLDMSGGSAENLRLVYKKSKIICQKLYKKAAFDPTAYKILYTKFRKTTFDSNQLSALKSLHAWRDKIARQEDESPSFVLSDLMLMHLAELLPRDIQGIRASCKVLPDSVDKNIEEVHRLLIEAIEKPSTDLNDEKTNSGVVAETKRLHSSSASDRSDEQMKRAKLNY</sequence>
<dbReference type="Pfam" id="PF00570">
    <property type="entry name" value="HRDC"/>
    <property type="match status" value="1"/>
</dbReference>
<dbReference type="SMART" id="SM00341">
    <property type="entry name" value="HRDC"/>
    <property type="match status" value="1"/>
</dbReference>
<evidence type="ECO:0000256" key="3">
    <source>
        <dbReference type="ARBA" id="ARBA00022722"/>
    </source>
</evidence>
<dbReference type="GO" id="GO:0071051">
    <property type="term" value="P:poly(A)-dependent snoRNA 3'-end processing"/>
    <property type="evidence" value="ECO:0007669"/>
    <property type="project" value="TreeGrafter"/>
</dbReference>
<dbReference type="GO" id="GO:0071037">
    <property type="term" value="P:nuclear polyadenylation-dependent snRNA catabolic process"/>
    <property type="evidence" value="ECO:0007669"/>
    <property type="project" value="TreeGrafter"/>
</dbReference>
<keyword evidence="4" id="KW-0378">Hydrolase</keyword>
<dbReference type="SMART" id="SM00474">
    <property type="entry name" value="35EXOc"/>
    <property type="match status" value="1"/>
</dbReference>
<comment type="caution">
    <text evidence="12">The sequence shown here is derived from an EMBL/GenBank/DDBJ whole genome shotgun (WGS) entry which is preliminary data.</text>
</comment>
<dbReference type="GO" id="GO:0071040">
    <property type="term" value="P:nuclear polyadenylation-dependent antisense transcript catabolic process"/>
    <property type="evidence" value="ECO:0007669"/>
    <property type="project" value="TreeGrafter"/>
</dbReference>
<evidence type="ECO:0000256" key="9">
    <source>
        <dbReference type="ARBA" id="ARBA00070365"/>
    </source>
</evidence>
<dbReference type="SUPFAM" id="SSF47819">
    <property type="entry name" value="HRDC-like"/>
    <property type="match status" value="1"/>
</dbReference>
<dbReference type="CDD" id="cd06147">
    <property type="entry name" value="Rrp6p_like_exo"/>
    <property type="match status" value="1"/>
</dbReference>
<dbReference type="GO" id="GO:0000176">
    <property type="term" value="C:nuclear exosome (RNase complex)"/>
    <property type="evidence" value="ECO:0007669"/>
    <property type="project" value="InterPro"/>
</dbReference>
<organism evidence="12 15">
    <name type="scientific">Adineta ricciae</name>
    <name type="common">Rotifer</name>
    <dbReference type="NCBI Taxonomy" id="249248"/>
    <lineage>
        <taxon>Eukaryota</taxon>
        <taxon>Metazoa</taxon>
        <taxon>Spiralia</taxon>
        <taxon>Gnathifera</taxon>
        <taxon>Rotifera</taxon>
        <taxon>Eurotatoria</taxon>
        <taxon>Bdelloidea</taxon>
        <taxon>Adinetida</taxon>
        <taxon>Adinetidae</taxon>
        <taxon>Adineta</taxon>
    </lineage>
</organism>
<dbReference type="PANTHER" id="PTHR12124">
    <property type="entry name" value="POLYMYOSITIS/SCLERODERMA AUTOANTIGEN-RELATED"/>
    <property type="match status" value="1"/>
</dbReference>
<evidence type="ECO:0000256" key="7">
    <source>
        <dbReference type="ARBA" id="ARBA00023242"/>
    </source>
</evidence>
<dbReference type="AlphaFoldDB" id="A0A813YKW1"/>
<feature type="domain" description="HRDC" evidence="11">
    <location>
        <begin position="431"/>
        <end position="511"/>
    </location>
</feature>
<evidence type="ECO:0000256" key="2">
    <source>
        <dbReference type="ARBA" id="ARBA00022552"/>
    </source>
</evidence>
<dbReference type="GO" id="GO:0003727">
    <property type="term" value="F:single-stranded RNA binding"/>
    <property type="evidence" value="ECO:0007669"/>
    <property type="project" value="TreeGrafter"/>
</dbReference>
<dbReference type="InterPro" id="IPR002562">
    <property type="entry name" value="3'-5'_exonuclease_dom"/>
</dbReference>
<dbReference type="EMBL" id="CAJNOJ010000030">
    <property type="protein sequence ID" value="CAF0886111.1"/>
    <property type="molecule type" value="Genomic_DNA"/>
</dbReference>
<dbReference type="Gene3D" id="1.10.150.80">
    <property type="entry name" value="HRDC domain"/>
    <property type="match status" value="1"/>
</dbReference>
<dbReference type="InterPro" id="IPR010997">
    <property type="entry name" value="HRDC-like_sf"/>
</dbReference>
<dbReference type="FunFam" id="3.30.420.10:FF:000059">
    <property type="entry name" value="Exosome complex exonuclease Rrp6"/>
    <property type="match status" value="1"/>
</dbReference>
<name>A0A813YKW1_ADIRI</name>
<dbReference type="Proteomes" id="UP000663828">
    <property type="component" value="Unassembled WGS sequence"/>
</dbReference>
<dbReference type="Proteomes" id="UP000663852">
    <property type="component" value="Unassembled WGS sequence"/>
</dbReference>
<dbReference type="InterPro" id="IPR012588">
    <property type="entry name" value="Exosome-assoc_fac_Rrp6_N"/>
</dbReference>
<evidence type="ECO:0000313" key="14">
    <source>
        <dbReference type="Proteomes" id="UP000663828"/>
    </source>
</evidence>
<evidence type="ECO:0000313" key="12">
    <source>
        <dbReference type="EMBL" id="CAF0886111.1"/>
    </source>
</evidence>
<feature type="region of interest" description="Disordered" evidence="10">
    <location>
        <begin position="511"/>
        <end position="548"/>
    </location>
</feature>
<keyword evidence="7" id="KW-0539">Nucleus</keyword>
<keyword evidence="3" id="KW-0540">Nuclease</keyword>
<keyword evidence="14" id="KW-1185">Reference proteome</keyword>
<evidence type="ECO:0000313" key="15">
    <source>
        <dbReference type="Proteomes" id="UP000663852"/>
    </source>
</evidence>
<dbReference type="SUPFAM" id="SSF53098">
    <property type="entry name" value="Ribonuclease H-like"/>
    <property type="match status" value="1"/>
</dbReference>
<evidence type="ECO:0000256" key="1">
    <source>
        <dbReference type="ARBA" id="ARBA00004123"/>
    </source>
</evidence>
<dbReference type="GO" id="GO:0071036">
    <property type="term" value="P:nuclear polyadenylation-dependent snoRNA catabolic process"/>
    <property type="evidence" value="ECO:0007669"/>
    <property type="project" value="TreeGrafter"/>
</dbReference>
<dbReference type="PROSITE" id="PS50967">
    <property type="entry name" value="HRDC"/>
    <property type="match status" value="1"/>
</dbReference>
<dbReference type="Pfam" id="PF01612">
    <property type="entry name" value="DNA_pol_A_exo1"/>
    <property type="match status" value="1"/>
</dbReference>
<protein>
    <recommendedName>
        <fullName evidence="9">Exosome complex component 10 homolog</fullName>
    </recommendedName>
</protein>
<comment type="similarity">
    <text evidence="8">Belongs to the exosome component 10/RRP6 family.</text>
</comment>
<dbReference type="InterPro" id="IPR049559">
    <property type="entry name" value="Rrp6p-like_exo"/>
</dbReference>
<dbReference type="GO" id="GO:0005730">
    <property type="term" value="C:nucleolus"/>
    <property type="evidence" value="ECO:0007669"/>
    <property type="project" value="TreeGrafter"/>
</dbReference>
<reference evidence="12" key="1">
    <citation type="submission" date="2021-02" db="EMBL/GenBank/DDBJ databases">
        <authorList>
            <person name="Nowell W R."/>
        </authorList>
    </citation>
    <scope>NUCLEOTIDE SEQUENCE</scope>
</reference>
<evidence type="ECO:0000259" key="11">
    <source>
        <dbReference type="PROSITE" id="PS50967"/>
    </source>
</evidence>
<evidence type="ECO:0000256" key="4">
    <source>
        <dbReference type="ARBA" id="ARBA00022801"/>
    </source>
</evidence>
<dbReference type="GO" id="GO:0071039">
    <property type="term" value="P:nuclear polyadenylation-dependent CUT catabolic process"/>
    <property type="evidence" value="ECO:0007669"/>
    <property type="project" value="TreeGrafter"/>
</dbReference>
<evidence type="ECO:0000313" key="13">
    <source>
        <dbReference type="EMBL" id="CAF1288156.1"/>
    </source>
</evidence>
<keyword evidence="5" id="KW-0271">Exosome</keyword>
<gene>
    <name evidence="12" type="ORF">EDS130_LOCUS9034</name>
    <name evidence="13" type="ORF">XAT740_LOCUS28188</name>
</gene>
<evidence type="ECO:0000256" key="10">
    <source>
        <dbReference type="SAM" id="MobiDB-lite"/>
    </source>
</evidence>
<comment type="subcellular location">
    <subcellularLocation>
        <location evidence="1">Nucleus</location>
    </subcellularLocation>
</comment>